<dbReference type="InterPro" id="IPR000182">
    <property type="entry name" value="GNAT_dom"/>
</dbReference>
<dbReference type="Gene3D" id="3.40.630.30">
    <property type="match status" value="1"/>
</dbReference>
<evidence type="ECO:0000259" key="1">
    <source>
        <dbReference type="Pfam" id="PF13302"/>
    </source>
</evidence>
<dbReference type="InterPro" id="IPR051531">
    <property type="entry name" value="N-acetyltransferase"/>
</dbReference>
<accession>A0AAE3DJX7</accession>
<dbReference type="AlphaFoldDB" id="A0AAE3DJX7"/>
<feature type="domain" description="N-acetyltransferase" evidence="1">
    <location>
        <begin position="82"/>
        <end position="239"/>
    </location>
</feature>
<dbReference type="GO" id="GO:0016747">
    <property type="term" value="F:acyltransferase activity, transferring groups other than amino-acyl groups"/>
    <property type="evidence" value="ECO:0007669"/>
    <property type="project" value="InterPro"/>
</dbReference>
<reference evidence="2" key="1">
    <citation type="submission" date="2021-10" db="EMBL/GenBank/DDBJ databases">
        <title>Anaerobic single-cell dispensing facilitates the cultivation of human gut bacteria.</title>
        <authorList>
            <person name="Afrizal A."/>
        </authorList>
    </citation>
    <scope>NUCLEOTIDE SEQUENCE</scope>
    <source>
        <strain evidence="2">CLA-AA-H274</strain>
    </source>
</reference>
<sequence>MTRQHELLIDGNLYGITVSDEREALLTAKAVGRAFVAVGDEMFSGIGVEYAVESFEAVDEKYLERVLRRHLGLPWNIIESDRVLIRELTPEDYKFVSKEENAFSDEEQYLAYLNSQYRFYEYGLWGIERREDGILVGTAGVWNYEPKRTGNNRVKICEPQNVWRWNKKNPEKETAEDFVLQLELGYRTFAPYRRNGYAEEACKLIFSYVGEWYGDEYEIFAVTKASNTASENLLKKLNFMIV</sequence>
<dbReference type="SUPFAM" id="SSF55729">
    <property type="entry name" value="Acyl-CoA N-acyltransferases (Nat)"/>
    <property type="match status" value="1"/>
</dbReference>
<name>A0AAE3DJX7_9FIRM</name>
<comment type="caution">
    <text evidence="2">The sequence shown here is derived from an EMBL/GenBank/DDBJ whole genome shotgun (WGS) entry which is preliminary data.</text>
</comment>
<dbReference type="RefSeq" id="WP_308451218.1">
    <property type="nucleotide sequence ID" value="NZ_JAJEPU010000016.1"/>
</dbReference>
<protein>
    <submittedName>
        <fullName evidence="2">GNAT family N-acetyltransferase</fullName>
    </submittedName>
</protein>
<dbReference type="EMBL" id="JAJEPU010000016">
    <property type="protein sequence ID" value="MCC2164612.1"/>
    <property type="molecule type" value="Genomic_DNA"/>
</dbReference>
<dbReference type="PANTHER" id="PTHR43792">
    <property type="entry name" value="GNAT FAMILY, PUTATIVE (AFU_ORTHOLOGUE AFUA_3G00765)-RELATED-RELATED"/>
    <property type="match status" value="1"/>
</dbReference>
<dbReference type="PANTHER" id="PTHR43792:SF1">
    <property type="entry name" value="N-ACETYLTRANSFERASE DOMAIN-CONTAINING PROTEIN"/>
    <property type="match status" value="1"/>
</dbReference>
<organism evidence="2 3">
    <name type="scientific">Brotaphodocola catenula</name>
    <dbReference type="NCBI Taxonomy" id="2885361"/>
    <lineage>
        <taxon>Bacteria</taxon>
        <taxon>Bacillati</taxon>
        <taxon>Bacillota</taxon>
        <taxon>Clostridia</taxon>
        <taxon>Lachnospirales</taxon>
        <taxon>Lachnospiraceae</taxon>
        <taxon>Brotaphodocola</taxon>
    </lineage>
</organism>
<proteinExistence type="predicted"/>
<gene>
    <name evidence="2" type="ORF">LKD32_06915</name>
</gene>
<dbReference type="InterPro" id="IPR016181">
    <property type="entry name" value="Acyl_CoA_acyltransferase"/>
</dbReference>
<keyword evidence="3" id="KW-1185">Reference proteome</keyword>
<dbReference type="Pfam" id="PF13302">
    <property type="entry name" value="Acetyltransf_3"/>
    <property type="match status" value="1"/>
</dbReference>
<evidence type="ECO:0000313" key="2">
    <source>
        <dbReference type="EMBL" id="MCC2164612.1"/>
    </source>
</evidence>
<evidence type="ECO:0000313" key="3">
    <source>
        <dbReference type="Proteomes" id="UP001198962"/>
    </source>
</evidence>
<dbReference type="Proteomes" id="UP001198962">
    <property type="component" value="Unassembled WGS sequence"/>
</dbReference>